<comment type="caution">
    <text evidence="1">The sequence shown here is derived from an EMBL/GenBank/DDBJ whole genome shotgun (WGS) entry which is preliminary data.</text>
</comment>
<proteinExistence type="predicted"/>
<gene>
    <name evidence="1" type="ORF">Daus18300_013037</name>
</gene>
<keyword evidence="2" id="KW-1185">Reference proteome</keyword>
<dbReference type="Proteomes" id="UP001583177">
    <property type="component" value="Unassembled WGS sequence"/>
</dbReference>
<accession>A0ABR3W0J2</accession>
<evidence type="ECO:0000313" key="1">
    <source>
        <dbReference type="EMBL" id="KAL1850169.1"/>
    </source>
</evidence>
<evidence type="ECO:0000313" key="2">
    <source>
        <dbReference type="Proteomes" id="UP001583177"/>
    </source>
</evidence>
<sequence length="1030" mass="114503">MSIGKVNASLMGGLTQETTMTLANLNFDFALCKIEAPTEYQGLGECLSTRHRAAAETGNEHILARKLGALFSHRLPATPKLVRAYGKRATETIREISNRNTESATRGGVFREWTGPDATSIWAAATSGTGAIAAHLLACMLARVWTASEAEAVWEEIIGERKLEIAQSDPGTAAWQSSELAAKIEVTKDQISRWDSSARSWLEIADKCRMKQQKQLELLVENAGIPVSQASTTYRSVMDAWTTALSTVEKLLEGVPQSINDGSVILALTSWHLYPDMFVVGAGPNIISQHDPLYPKGTVITLGQSSRPPDATSDGVFWSLPLACLKYYGDPVVRTRTLGESTSRLTFPEVMQVVLGCMLAGWGDYGRDVRQACVNVVSLAECLSRNEPKEPGNPRSWMQLLTESAESYLEEADSSQNHLRSLTLRGQRRYKHLLWDPKQEHPGPALFGLGSLNTVLHLIENMESKISFLRLAAQNLMNANHNNVLIRYRVHRTEEDPGSDFLNLMVEPDDEKEDDFSSFLDSDWTWEYATALGQRQQPLNKKRKLTAGGDLTGHKRWTSREGHFADTGEEYLEIEVPPVPMAHTSRSFQWEQHGSRALRSVQAQTSWVCILGNPDEAAIFKLSYVDLSGSEELGHRHIDEVLRSDWIDRAKLLQLIDLRGEFAHPRPPQYLECLRALAAAAEAYKLMPGATISTDLFSAPLKNALWMPGHSTERSAKLSRGDTDEIADARNSLMFGSAVDPRLLFRSETKDKSESPVREDTHDGLKFHTLSRNQVFSCIAMFENRKVNLDPHIMDQVMAISAGGSIYVAMPMVCDPFDSVGPNEIKHITGNISKPGLSLMIPPMAPKLKKVDEEKWTLINHAAFDGHLDDSFQHTSLHLSFTGYQLPMVTAEHGYQGIEANFVETLVSVFDGKEWVGDLDVLKAVAMPSVSRVSAHMLLKGCRHKKPRNTPQFALTSIDSWDEFMDRPSNACIFRASGNWLARLSAVAINVQQCLNTVVLEDGKQFCWECIGRMTGIQEEDAQKKLLFIG</sequence>
<evidence type="ECO:0008006" key="3">
    <source>
        <dbReference type="Google" id="ProtNLM"/>
    </source>
</evidence>
<reference evidence="1 2" key="1">
    <citation type="journal article" date="2024" name="IMA Fungus">
        <title>IMA Genome - F19 : A genome assembly and annotation guide to empower mycologists, including annotated draft genome sequences of Ceratocystis pirilliformis, Diaporthe australafricana, Fusarium ophioides, Paecilomyces lecythidis, and Sporothrix stenoceras.</title>
        <authorList>
            <person name="Aylward J."/>
            <person name="Wilson A.M."/>
            <person name="Visagie C.M."/>
            <person name="Spraker J."/>
            <person name="Barnes I."/>
            <person name="Buitendag C."/>
            <person name="Ceriani C."/>
            <person name="Del Mar Angel L."/>
            <person name="du Plessis D."/>
            <person name="Fuchs T."/>
            <person name="Gasser K."/>
            <person name="Kramer D."/>
            <person name="Li W."/>
            <person name="Munsamy K."/>
            <person name="Piso A."/>
            <person name="Price J.L."/>
            <person name="Sonnekus B."/>
            <person name="Thomas C."/>
            <person name="van der Nest A."/>
            <person name="van Dijk A."/>
            <person name="van Heerden A."/>
            <person name="van Vuuren N."/>
            <person name="Yilmaz N."/>
            <person name="Duong T.A."/>
            <person name="van der Merwe N.A."/>
            <person name="Wingfield M.J."/>
            <person name="Wingfield B.D."/>
        </authorList>
    </citation>
    <scope>NUCLEOTIDE SEQUENCE [LARGE SCALE GENOMIC DNA]</scope>
    <source>
        <strain evidence="1 2">CMW 18300</strain>
    </source>
</reference>
<protein>
    <recommendedName>
        <fullName evidence="3">Heterokaryon incompatibility domain-containing protein</fullName>
    </recommendedName>
</protein>
<organism evidence="1 2">
    <name type="scientific">Diaporthe australafricana</name>
    <dbReference type="NCBI Taxonomy" id="127596"/>
    <lineage>
        <taxon>Eukaryota</taxon>
        <taxon>Fungi</taxon>
        <taxon>Dikarya</taxon>
        <taxon>Ascomycota</taxon>
        <taxon>Pezizomycotina</taxon>
        <taxon>Sordariomycetes</taxon>
        <taxon>Sordariomycetidae</taxon>
        <taxon>Diaporthales</taxon>
        <taxon>Diaporthaceae</taxon>
        <taxon>Diaporthe</taxon>
    </lineage>
</organism>
<name>A0ABR3W0J2_9PEZI</name>
<dbReference type="EMBL" id="JAWRVE010000190">
    <property type="protein sequence ID" value="KAL1850169.1"/>
    <property type="molecule type" value="Genomic_DNA"/>
</dbReference>